<comment type="similarity">
    <text evidence="1">Belongs to the cyclin family.</text>
</comment>
<name>A0A1X6NA20_9APHY</name>
<feature type="region of interest" description="Disordered" evidence="2">
    <location>
        <begin position="289"/>
        <end position="349"/>
    </location>
</feature>
<proteinExistence type="inferred from homology"/>
<feature type="domain" description="Cyclin-like" evidence="3">
    <location>
        <begin position="43"/>
        <end position="126"/>
    </location>
</feature>
<dbReference type="GO" id="GO:0016538">
    <property type="term" value="F:cyclin-dependent protein serine/threonine kinase regulator activity"/>
    <property type="evidence" value="ECO:0007669"/>
    <property type="project" value="InterPro"/>
</dbReference>
<dbReference type="Proteomes" id="UP000194127">
    <property type="component" value="Unassembled WGS sequence"/>
</dbReference>
<organism evidence="4 5">
    <name type="scientific">Postia placenta MAD-698-R-SB12</name>
    <dbReference type="NCBI Taxonomy" id="670580"/>
    <lineage>
        <taxon>Eukaryota</taxon>
        <taxon>Fungi</taxon>
        <taxon>Dikarya</taxon>
        <taxon>Basidiomycota</taxon>
        <taxon>Agaricomycotina</taxon>
        <taxon>Agaricomycetes</taxon>
        <taxon>Polyporales</taxon>
        <taxon>Adustoporiaceae</taxon>
        <taxon>Rhodonia</taxon>
    </lineage>
</organism>
<dbReference type="Gene3D" id="1.10.472.10">
    <property type="entry name" value="Cyclin-like"/>
    <property type="match status" value="2"/>
</dbReference>
<keyword evidence="5" id="KW-1185">Reference proteome</keyword>
<dbReference type="InterPro" id="IPR013763">
    <property type="entry name" value="Cyclin-like_dom"/>
</dbReference>
<dbReference type="STRING" id="670580.A0A1X6NA20"/>
<gene>
    <name evidence="4" type="ORF">POSPLADRAFT_1134441</name>
</gene>
<dbReference type="SUPFAM" id="SSF47954">
    <property type="entry name" value="Cyclin-like"/>
    <property type="match status" value="2"/>
</dbReference>
<dbReference type="InterPro" id="IPR006671">
    <property type="entry name" value="Cyclin_N"/>
</dbReference>
<evidence type="ECO:0000313" key="5">
    <source>
        <dbReference type="Proteomes" id="UP000194127"/>
    </source>
</evidence>
<dbReference type="GO" id="GO:0006357">
    <property type="term" value="P:regulation of transcription by RNA polymerase II"/>
    <property type="evidence" value="ECO:0007669"/>
    <property type="project" value="InterPro"/>
</dbReference>
<evidence type="ECO:0000313" key="4">
    <source>
        <dbReference type="EMBL" id="OSX65203.1"/>
    </source>
</evidence>
<dbReference type="RefSeq" id="XP_024341997.1">
    <property type="nucleotide sequence ID" value="XM_024484478.1"/>
</dbReference>
<dbReference type="AlphaFoldDB" id="A0A1X6NA20"/>
<sequence>MGAPSSSSSQWFFPVSALQWTPSSTTSSISLDKELYDRARGIEFLYRLGVSLQLPISAMYTAATWFHRFYMRYSMEDYHRQDVAASCIFLATKTEECGRKLRDVAKVFYSKVAKIDINDISDDNKELETYQTAILLTEEALLEALCFDFVVDSPHAELVDLVAARQDTEQLTECAWSIANDTARTPLCVLFPSRIIAAACYILAQHVIEGPQSPSLDIRIASPAPSASLPTPPSHKVLSPETSRFAVEYFGFNEVELAGVAETLNIILEFYAGQAVNKSGAHLTSVAAIPPPKTSSSRQPLYNAFDPGNHPQITQGSSSQNDSSATPNSTHGGQTPAKISSKGWKPVGA</sequence>
<dbReference type="SMART" id="SM00385">
    <property type="entry name" value="CYCLIN"/>
    <property type="match status" value="2"/>
</dbReference>
<protein>
    <recommendedName>
        <fullName evidence="3">Cyclin-like domain-containing protein</fullName>
    </recommendedName>
</protein>
<dbReference type="PANTHER" id="PTHR10026">
    <property type="entry name" value="CYCLIN"/>
    <property type="match status" value="1"/>
</dbReference>
<evidence type="ECO:0000256" key="2">
    <source>
        <dbReference type="SAM" id="MobiDB-lite"/>
    </source>
</evidence>
<accession>A0A1X6NA20</accession>
<dbReference type="CDD" id="cd20546">
    <property type="entry name" value="CYCLIN_SpCG1C_ScCTK2-like_rpt2"/>
    <property type="match status" value="1"/>
</dbReference>
<evidence type="ECO:0000256" key="1">
    <source>
        <dbReference type="RuleBase" id="RU000383"/>
    </source>
</evidence>
<dbReference type="EMBL" id="KZ110593">
    <property type="protein sequence ID" value="OSX65203.1"/>
    <property type="molecule type" value="Genomic_DNA"/>
</dbReference>
<feature type="compositionally biased region" description="Polar residues" evidence="2">
    <location>
        <begin position="311"/>
        <end position="333"/>
    </location>
</feature>
<dbReference type="InterPro" id="IPR043198">
    <property type="entry name" value="Cyclin/Ssn8"/>
</dbReference>
<keyword evidence="1" id="KW-0195">Cyclin</keyword>
<dbReference type="InterPro" id="IPR036915">
    <property type="entry name" value="Cyclin-like_sf"/>
</dbReference>
<reference evidence="4 5" key="1">
    <citation type="submission" date="2017-04" db="EMBL/GenBank/DDBJ databases">
        <title>Genome Sequence of the Model Brown-Rot Fungus Postia placenta SB12.</title>
        <authorList>
            <consortium name="DOE Joint Genome Institute"/>
            <person name="Gaskell J."/>
            <person name="Kersten P."/>
            <person name="Larrondo L.F."/>
            <person name="Canessa P."/>
            <person name="Martinez D."/>
            <person name="Hibbett D."/>
            <person name="Schmoll M."/>
            <person name="Kubicek C.P."/>
            <person name="Martinez A.T."/>
            <person name="Yadav J."/>
            <person name="Master E."/>
            <person name="Magnuson J.K."/>
            <person name="James T."/>
            <person name="Yaver D."/>
            <person name="Berka R."/>
            <person name="Labutti K."/>
            <person name="Lipzen A."/>
            <person name="Aerts A."/>
            <person name="Barry K."/>
            <person name="Henrissat B."/>
            <person name="Blanchette R."/>
            <person name="Grigoriev I."/>
            <person name="Cullen D."/>
        </authorList>
    </citation>
    <scope>NUCLEOTIDE SEQUENCE [LARGE SCALE GENOMIC DNA]</scope>
    <source>
        <strain evidence="4 5">MAD-698-R-SB12</strain>
    </source>
</reference>
<evidence type="ECO:0000259" key="3">
    <source>
        <dbReference type="SMART" id="SM00385"/>
    </source>
</evidence>
<feature type="domain" description="Cyclin-like" evidence="3">
    <location>
        <begin position="156"/>
        <end position="269"/>
    </location>
</feature>
<dbReference type="OrthoDB" id="25002at2759"/>
<dbReference type="GeneID" id="36329427"/>
<dbReference type="Pfam" id="PF00134">
    <property type="entry name" value="Cyclin_N"/>
    <property type="match status" value="1"/>
</dbReference>